<dbReference type="AlphaFoldDB" id="A0A5Q2TKB9"/>
<organism evidence="1 2">
    <name type="scientific">Gracilibacillus salitolerans</name>
    <dbReference type="NCBI Taxonomy" id="2663022"/>
    <lineage>
        <taxon>Bacteria</taxon>
        <taxon>Bacillati</taxon>
        <taxon>Bacillota</taxon>
        <taxon>Bacilli</taxon>
        <taxon>Bacillales</taxon>
        <taxon>Bacillaceae</taxon>
        <taxon>Gracilibacillus</taxon>
    </lineage>
</organism>
<dbReference type="EMBL" id="CP045915">
    <property type="protein sequence ID" value="QGH35125.1"/>
    <property type="molecule type" value="Genomic_DNA"/>
</dbReference>
<proteinExistence type="predicted"/>
<evidence type="ECO:0000313" key="1">
    <source>
        <dbReference type="EMBL" id="QGH35125.1"/>
    </source>
</evidence>
<gene>
    <name evidence="1" type="ORF">GI584_14205</name>
</gene>
<dbReference type="Gene3D" id="1.10.287.1100">
    <property type="entry name" value="Sporulation inhibitor A"/>
    <property type="match status" value="1"/>
</dbReference>
<sequence>MSGLKHLSNDLLIDSYFQAVKMDLESDFIGLLLDEISSRGIESRINLNLVP</sequence>
<dbReference type="Pfam" id="PF08970">
    <property type="entry name" value="Sda"/>
    <property type="match status" value="1"/>
</dbReference>
<evidence type="ECO:0000313" key="2">
    <source>
        <dbReference type="Proteomes" id="UP000339690"/>
    </source>
</evidence>
<dbReference type="Proteomes" id="UP000339690">
    <property type="component" value="Chromosome"/>
</dbReference>
<dbReference type="InterPro" id="IPR015064">
    <property type="entry name" value="Sda"/>
</dbReference>
<dbReference type="RefSeq" id="WP_153791599.1">
    <property type="nucleotide sequence ID" value="NZ_CP045915.1"/>
</dbReference>
<dbReference type="KEGG" id="grc:GI584_14205"/>
<name>A0A5Q2TKB9_9BACI</name>
<dbReference type="SUPFAM" id="SSF100985">
    <property type="entry name" value="Sporulation inhibitor Sda"/>
    <property type="match status" value="1"/>
</dbReference>
<accession>A0A5Q2TKB9</accession>
<keyword evidence="2" id="KW-1185">Reference proteome</keyword>
<protein>
    <submittedName>
        <fullName evidence="1">Sporulation histidine kinase inhibitor Sda</fullName>
    </submittedName>
</protein>
<reference evidence="1 2" key="1">
    <citation type="submission" date="2019-11" db="EMBL/GenBank/DDBJ databases">
        <title>Gracilibacillus salitolerans sp. nov., a moderate halophile isolated from a saline soil in northwest China.</title>
        <authorList>
            <person name="Gan L."/>
        </authorList>
    </citation>
    <scope>NUCLEOTIDE SEQUENCE [LARGE SCALE GENOMIC DNA]</scope>
    <source>
        <strain evidence="1 2">SCU50</strain>
    </source>
</reference>
<dbReference type="InterPro" id="IPR036916">
    <property type="entry name" value="Sda_sf"/>
</dbReference>